<evidence type="ECO:0008006" key="3">
    <source>
        <dbReference type="Google" id="ProtNLM"/>
    </source>
</evidence>
<protein>
    <recommendedName>
        <fullName evidence="3">PqqD family protein</fullName>
    </recommendedName>
</protein>
<gene>
    <name evidence="1" type="ORF">GCM10023340_19970</name>
</gene>
<proteinExistence type="predicted"/>
<organism evidence="1 2">
    <name type="scientific">Nocardioides marinquilinus</name>
    <dbReference type="NCBI Taxonomy" id="1210400"/>
    <lineage>
        <taxon>Bacteria</taxon>
        <taxon>Bacillati</taxon>
        <taxon>Actinomycetota</taxon>
        <taxon>Actinomycetes</taxon>
        <taxon>Propionibacteriales</taxon>
        <taxon>Nocardioidaceae</taxon>
        <taxon>Nocardioides</taxon>
    </lineage>
</organism>
<dbReference type="RefSeq" id="WP_345457730.1">
    <property type="nucleotide sequence ID" value="NZ_BAABKG010000002.1"/>
</dbReference>
<dbReference type="Proteomes" id="UP001500221">
    <property type="component" value="Unassembled WGS sequence"/>
</dbReference>
<dbReference type="EMBL" id="BAABKG010000002">
    <property type="protein sequence ID" value="GAA5147472.1"/>
    <property type="molecule type" value="Genomic_DNA"/>
</dbReference>
<evidence type="ECO:0000313" key="1">
    <source>
        <dbReference type="EMBL" id="GAA5147472.1"/>
    </source>
</evidence>
<reference evidence="2" key="1">
    <citation type="journal article" date="2019" name="Int. J. Syst. Evol. Microbiol.">
        <title>The Global Catalogue of Microorganisms (GCM) 10K type strain sequencing project: providing services to taxonomists for standard genome sequencing and annotation.</title>
        <authorList>
            <consortium name="The Broad Institute Genomics Platform"/>
            <consortium name="The Broad Institute Genome Sequencing Center for Infectious Disease"/>
            <person name="Wu L."/>
            <person name="Ma J."/>
        </authorList>
    </citation>
    <scope>NUCLEOTIDE SEQUENCE [LARGE SCALE GENOMIC DNA]</scope>
    <source>
        <strain evidence="2">JCM 18459</strain>
    </source>
</reference>
<sequence>MTRPSRVARSAWTDWYVDGDDSAVFVDDQVLVLSPLATRLLHHVDGEVTVASLADALVREFGAPAGGDATAATEAVVGELTASGVLVEVAG</sequence>
<dbReference type="InterPro" id="IPR041881">
    <property type="entry name" value="PqqD_sf"/>
</dbReference>
<comment type="caution">
    <text evidence="1">The sequence shown here is derived from an EMBL/GenBank/DDBJ whole genome shotgun (WGS) entry which is preliminary data.</text>
</comment>
<keyword evidence="2" id="KW-1185">Reference proteome</keyword>
<dbReference type="Pfam" id="PF05402">
    <property type="entry name" value="PqqD"/>
    <property type="match status" value="1"/>
</dbReference>
<accession>A0ABP9PL24</accession>
<evidence type="ECO:0000313" key="2">
    <source>
        <dbReference type="Proteomes" id="UP001500221"/>
    </source>
</evidence>
<name>A0ABP9PL24_9ACTN</name>
<dbReference type="Gene3D" id="1.10.10.1150">
    <property type="entry name" value="Coenzyme PQQ synthesis protein D (PqqD)"/>
    <property type="match status" value="1"/>
</dbReference>
<dbReference type="InterPro" id="IPR008792">
    <property type="entry name" value="PQQD"/>
</dbReference>